<dbReference type="PRINTS" id="PR00037">
    <property type="entry name" value="HTHLACR"/>
</dbReference>
<dbReference type="EMBL" id="CP013213">
    <property type="protein sequence ID" value="AMC92773.1"/>
    <property type="molecule type" value="Genomic_DNA"/>
</dbReference>
<dbReference type="InterPro" id="IPR037171">
    <property type="entry name" value="NagB/RpiA_transferase-like"/>
</dbReference>
<evidence type="ECO:0000256" key="2">
    <source>
        <dbReference type="ARBA" id="ARBA00023125"/>
    </source>
</evidence>
<dbReference type="Gene3D" id="1.10.10.10">
    <property type="entry name" value="Winged helix-like DNA-binding domain superfamily/Winged helix DNA-binding domain"/>
    <property type="match status" value="1"/>
</dbReference>
<protein>
    <recommendedName>
        <fullName evidence="4">HTH deoR-type domain-containing protein</fullName>
    </recommendedName>
</protein>
<dbReference type="Gene3D" id="3.40.50.1360">
    <property type="match status" value="1"/>
</dbReference>
<organism evidence="5 6">
    <name type="scientific">Erysipelothrix larvae</name>
    <dbReference type="NCBI Taxonomy" id="1514105"/>
    <lineage>
        <taxon>Bacteria</taxon>
        <taxon>Bacillati</taxon>
        <taxon>Bacillota</taxon>
        <taxon>Erysipelotrichia</taxon>
        <taxon>Erysipelotrichales</taxon>
        <taxon>Erysipelotrichaceae</taxon>
        <taxon>Erysipelothrix</taxon>
    </lineage>
</organism>
<evidence type="ECO:0000313" key="6">
    <source>
        <dbReference type="Proteomes" id="UP000063781"/>
    </source>
</evidence>
<dbReference type="InterPro" id="IPR036390">
    <property type="entry name" value="WH_DNA-bd_sf"/>
</dbReference>
<dbReference type="InterPro" id="IPR050313">
    <property type="entry name" value="Carb_Metab_HTH_regulators"/>
</dbReference>
<proteinExistence type="predicted"/>
<sequence length="244" mass="27189">MLKVQRQQKIIDYLKNHEFARVEDLVLLTDASEITVRRDIIELHDKGKLKKVHGGAQSVDQEWVNTDIDVETRILENIDIKKEIAKRASALVQDNMIVYLDAGSTVGEMIPLLKGKKIIVYTHGVHHVTRLVRHGIECHLVGGDVKPATLACVGVECIQALSHYKFDLAFLGTNAVDPDFGFSTPDVNEAAVKRKIIEQAHDAYCLVDHSKFYKISKVSFADGDALKIITDIKPEGADTSFIFA</sequence>
<keyword evidence="6" id="KW-1185">Reference proteome</keyword>
<dbReference type="SUPFAM" id="SSF46785">
    <property type="entry name" value="Winged helix' DNA-binding domain"/>
    <property type="match status" value="1"/>
</dbReference>
<dbReference type="PANTHER" id="PTHR30363:SF56">
    <property type="entry name" value="TRANSCRIPTIONAL REGULATOR, DEOR FAMILY"/>
    <property type="match status" value="1"/>
</dbReference>
<evidence type="ECO:0000256" key="3">
    <source>
        <dbReference type="ARBA" id="ARBA00023163"/>
    </source>
</evidence>
<feature type="domain" description="HTH deoR-type" evidence="4">
    <location>
        <begin position="3"/>
        <end position="58"/>
    </location>
</feature>
<dbReference type="SUPFAM" id="SSF100950">
    <property type="entry name" value="NagB/RpiA/CoA transferase-like"/>
    <property type="match status" value="1"/>
</dbReference>
<keyword evidence="2" id="KW-0238">DNA-binding</keyword>
<name>A0A109UGL8_9FIRM</name>
<dbReference type="InterPro" id="IPR036388">
    <property type="entry name" value="WH-like_DNA-bd_sf"/>
</dbReference>
<dbReference type="InterPro" id="IPR018356">
    <property type="entry name" value="Tscrpt_reg_HTH_DeoR_CS"/>
</dbReference>
<evidence type="ECO:0000259" key="4">
    <source>
        <dbReference type="PROSITE" id="PS51000"/>
    </source>
</evidence>
<dbReference type="GO" id="GO:0003677">
    <property type="term" value="F:DNA binding"/>
    <property type="evidence" value="ECO:0007669"/>
    <property type="project" value="UniProtKB-KW"/>
</dbReference>
<dbReference type="InterPro" id="IPR014036">
    <property type="entry name" value="DeoR-like_C"/>
</dbReference>
<dbReference type="Pfam" id="PF08220">
    <property type="entry name" value="HTH_DeoR"/>
    <property type="match status" value="1"/>
</dbReference>
<keyword evidence="3" id="KW-0804">Transcription</keyword>
<dbReference type="Pfam" id="PF00455">
    <property type="entry name" value="DeoRC"/>
    <property type="match status" value="1"/>
</dbReference>
<evidence type="ECO:0000313" key="5">
    <source>
        <dbReference type="EMBL" id="AMC92773.1"/>
    </source>
</evidence>
<dbReference type="OrthoDB" id="9797223at2"/>
<dbReference type="KEGG" id="erl:AOC36_01860"/>
<dbReference type="RefSeq" id="WP_067630633.1">
    <property type="nucleotide sequence ID" value="NZ_CP013213.1"/>
</dbReference>
<dbReference type="Proteomes" id="UP000063781">
    <property type="component" value="Chromosome"/>
</dbReference>
<gene>
    <name evidence="5" type="ORF">AOC36_01860</name>
</gene>
<dbReference type="STRING" id="1514105.AOC36_01860"/>
<dbReference type="InterPro" id="IPR001034">
    <property type="entry name" value="DeoR_HTH"/>
</dbReference>
<keyword evidence="1" id="KW-0805">Transcription regulation</keyword>
<dbReference type="PANTHER" id="PTHR30363">
    <property type="entry name" value="HTH-TYPE TRANSCRIPTIONAL REGULATOR SRLR-RELATED"/>
    <property type="match status" value="1"/>
</dbReference>
<reference evidence="5 6" key="1">
    <citation type="submission" date="2015-10" db="EMBL/GenBank/DDBJ databases">
        <title>Erysipelothrix larvae sp. LV19 isolated from the larval gut of the rhinoceros beetle, Trypoxylus dichotomus.</title>
        <authorList>
            <person name="Lim S."/>
            <person name="Kim B.-C."/>
        </authorList>
    </citation>
    <scope>NUCLEOTIDE SEQUENCE [LARGE SCALE GENOMIC DNA]</scope>
    <source>
        <strain evidence="5 6">LV19</strain>
    </source>
</reference>
<dbReference type="GO" id="GO:0003700">
    <property type="term" value="F:DNA-binding transcription factor activity"/>
    <property type="evidence" value="ECO:0007669"/>
    <property type="project" value="InterPro"/>
</dbReference>
<dbReference type="PROSITE" id="PS00894">
    <property type="entry name" value="HTH_DEOR_1"/>
    <property type="match status" value="1"/>
</dbReference>
<dbReference type="PROSITE" id="PS51000">
    <property type="entry name" value="HTH_DEOR_2"/>
    <property type="match status" value="1"/>
</dbReference>
<dbReference type="SMART" id="SM00420">
    <property type="entry name" value="HTH_DEOR"/>
    <property type="match status" value="1"/>
</dbReference>
<dbReference type="AlphaFoldDB" id="A0A109UGL8"/>
<dbReference type="SMART" id="SM01134">
    <property type="entry name" value="DeoRC"/>
    <property type="match status" value="1"/>
</dbReference>
<accession>A0A109UGL8</accession>
<evidence type="ECO:0000256" key="1">
    <source>
        <dbReference type="ARBA" id="ARBA00023015"/>
    </source>
</evidence>